<dbReference type="InterPro" id="IPR018193">
    <property type="entry name" value="Glyc_kinase_flavodox-like_fold"/>
</dbReference>
<dbReference type="Gene3D" id="3.40.50.10350">
    <property type="entry name" value="Glycerate kinase, domain 1"/>
    <property type="match status" value="1"/>
</dbReference>
<dbReference type="EMBL" id="BNAR01000006">
    <property type="protein sequence ID" value="GHH44290.1"/>
    <property type="molecule type" value="Genomic_DNA"/>
</dbReference>
<dbReference type="RefSeq" id="WP_191300303.1">
    <property type="nucleotide sequence ID" value="NZ_BNAR01000006.1"/>
</dbReference>
<evidence type="ECO:0000313" key="5">
    <source>
        <dbReference type="EMBL" id="GHH44290.1"/>
    </source>
</evidence>
<dbReference type="Gene3D" id="3.90.1510.10">
    <property type="entry name" value="Glycerate kinase, domain 2"/>
    <property type="match status" value="1"/>
</dbReference>
<dbReference type="Proteomes" id="UP000605568">
    <property type="component" value="Unassembled WGS sequence"/>
</dbReference>
<evidence type="ECO:0000313" key="6">
    <source>
        <dbReference type="Proteomes" id="UP000605568"/>
    </source>
</evidence>
<dbReference type="SUPFAM" id="SSF110738">
    <property type="entry name" value="Glycerate kinase I"/>
    <property type="match status" value="1"/>
</dbReference>
<evidence type="ECO:0000256" key="2">
    <source>
        <dbReference type="ARBA" id="ARBA00022679"/>
    </source>
</evidence>
<sequence length="355" mass="35713">MTDFRVVIAPDSFKGTIDAKAAAEAIAAGWRAVRPDDEIRCLPLADGGEGTLAALMSRGGTLVQARVQDPIGRPHDAAWALLPDGTAVVELAAASGLPLLDSPAPLTAGTFGFGQLLREAADHPGVERIVATLGGSASTDGGVGALTALGAVFRVVGGLVVEADLSALVPAPDVVCLVDVDTPLLGPSGAARRFGPQKGAGRADVEMLEARLERLADVLGGHRDAPGSGAAGGTAFGLATAWGARLVPGAPHVADAVGLPAAVEWADLLITGEGRLDEQSWSGKVVGNAIASAGQVALVVGSRATEVPGGIDCVTLTDLAGDVRQAMRDPARWLAEAGEVLAGRITGARAGARRR</sequence>
<proteinExistence type="inferred from homology"/>
<dbReference type="GO" id="GO:0016301">
    <property type="term" value="F:kinase activity"/>
    <property type="evidence" value="ECO:0007669"/>
    <property type="project" value="UniProtKB-KW"/>
</dbReference>
<evidence type="ECO:0000256" key="4">
    <source>
        <dbReference type="PIRNR" id="PIRNR006078"/>
    </source>
</evidence>
<keyword evidence="2 4" id="KW-0808">Transferase</keyword>
<gene>
    <name evidence="5" type="ORF">GCM10017774_43610</name>
</gene>
<accession>A0ABQ3MFU2</accession>
<dbReference type="PANTHER" id="PTHR21599:SF0">
    <property type="entry name" value="GLYCERATE KINASE"/>
    <property type="match status" value="1"/>
</dbReference>
<keyword evidence="3 4" id="KW-0418">Kinase</keyword>
<name>A0ABQ3MFU2_9PSEU</name>
<keyword evidence="6" id="KW-1185">Reference proteome</keyword>
<organism evidence="5 6">
    <name type="scientific">Lentzea cavernae</name>
    <dbReference type="NCBI Taxonomy" id="2020703"/>
    <lineage>
        <taxon>Bacteria</taxon>
        <taxon>Bacillati</taxon>
        <taxon>Actinomycetota</taxon>
        <taxon>Actinomycetes</taxon>
        <taxon>Pseudonocardiales</taxon>
        <taxon>Pseudonocardiaceae</taxon>
        <taxon>Lentzea</taxon>
    </lineage>
</organism>
<evidence type="ECO:0000256" key="1">
    <source>
        <dbReference type="ARBA" id="ARBA00006284"/>
    </source>
</evidence>
<comment type="similarity">
    <text evidence="1 4">Belongs to the glycerate kinase type-1 family.</text>
</comment>
<protein>
    <submittedName>
        <fullName evidence="5">Glycerate kinase</fullName>
    </submittedName>
</protein>
<comment type="caution">
    <text evidence="5">The sequence shown here is derived from an EMBL/GenBank/DDBJ whole genome shotgun (WGS) entry which is preliminary data.</text>
</comment>
<dbReference type="NCBIfam" id="TIGR00045">
    <property type="entry name" value="glycerate kinase"/>
    <property type="match status" value="1"/>
</dbReference>
<dbReference type="InterPro" id="IPR004381">
    <property type="entry name" value="Glycerate_kinase"/>
</dbReference>
<reference evidence="6" key="1">
    <citation type="journal article" date="2019" name="Int. J. Syst. Evol. Microbiol.">
        <title>The Global Catalogue of Microorganisms (GCM) 10K type strain sequencing project: providing services to taxonomists for standard genome sequencing and annotation.</title>
        <authorList>
            <consortium name="The Broad Institute Genomics Platform"/>
            <consortium name="The Broad Institute Genome Sequencing Center for Infectious Disease"/>
            <person name="Wu L."/>
            <person name="Ma J."/>
        </authorList>
    </citation>
    <scope>NUCLEOTIDE SEQUENCE [LARGE SCALE GENOMIC DNA]</scope>
    <source>
        <strain evidence="6">CGMCC 4.7367</strain>
    </source>
</reference>
<dbReference type="PANTHER" id="PTHR21599">
    <property type="entry name" value="GLYCERATE KINASE"/>
    <property type="match status" value="1"/>
</dbReference>
<dbReference type="Pfam" id="PF02595">
    <property type="entry name" value="Gly_kinase"/>
    <property type="match status" value="1"/>
</dbReference>
<dbReference type="PIRSF" id="PIRSF006078">
    <property type="entry name" value="GlxK"/>
    <property type="match status" value="1"/>
</dbReference>
<dbReference type="InterPro" id="IPR018197">
    <property type="entry name" value="Glycerate_kinase_RE-like"/>
</dbReference>
<dbReference type="InterPro" id="IPR036129">
    <property type="entry name" value="Glycerate_kinase_sf"/>
</dbReference>
<evidence type="ECO:0000256" key="3">
    <source>
        <dbReference type="ARBA" id="ARBA00022777"/>
    </source>
</evidence>